<reference evidence="5 6" key="1">
    <citation type="submission" date="2024-10" db="EMBL/GenBank/DDBJ databases">
        <title>The Natural Products Discovery Center: Release of the First 8490 Sequenced Strains for Exploring Actinobacteria Biosynthetic Diversity.</title>
        <authorList>
            <person name="Kalkreuter E."/>
            <person name="Kautsar S.A."/>
            <person name="Yang D."/>
            <person name="Bader C.D."/>
            <person name="Teijaro C.N."/>
            <person name="Fluegel L."/>
            <person name="Davis C.M."/>
            <person name="Simpson J.R."/>
            <person name="Lauterbach L."/>
            <person name="Steele A.D."/>
            <person name="Gui C."/>
            <person name="Meng S."/>
            <person name="Li G."/>
            <person name="Viehrig K."/>
            <person name="Ye F."/>
            <person name="Su P."/>
            <person name="Kiefer A.F."/>
            <person name="Nichols A."/>
            <person name="Cepeda A.J."/>
            <person name="Yan W."/>
            <person name="Fan B."/>
            <person name="Jiang Y."/>
            <person name="Adhikari A."/>
            <person name="Zheng C.-J."/>
            <person name="Schuster L."/>
            <person name="Cowan T.M."/>
            <person name="Smanski M.J."/>
            <person name="Chevrette M.G."/>
            <person name="De Carvalho L.P.S."/>
            <person name="Shen B."/>
        </authorList>
    </citation>
    <scope>NUCLEOTIDE SEQUENCE [LARGE SCALE GENOMIC DNA]</scope>
    <source>
        <strain evidence="5 6">NPDC002593</strain>
    </source>
</reference>
<feature type="domain" description="Thiolase-like protein type 1 additional C-terminal" evidence="4">
    <location>
        <begin position="430"/>
        <end position="509"/>
    </location>
</feature>
<dbReference type="Gene3D" id="2.40.50.840">
    <property type="match status" value="1"/>
</dbReference>
<keyword evidence="6" id="KW-1185">Reference proteome</keyword>
<comment type="caution">
    <text evidence="5">The sequence shown here is derived from an EMBL/GenBank/DDBJ whole genome shotgun (WGS) entry which is preliminary data.</text>
</comment>
<evidence type="ECO:0000313" key="6">
    <source>
        <dbReference type="Proteomes" id="UP001601992"/>
    </source>
</evidence>
<evidence type="ECO:0000256" key="1">
    <source>
        <dbReference type="ARBA" id="ARBA00010982"/>
    </source>
</evidence>
<dbReference type="SUPFAM" id="SSF53901">
    <property type="entry name" value="Thiolase-like"/>
    <property type="match status" value="1"/>
</dbReference>
<keyword evidence="2" id="KW-0808">Transferase</keyword>
<sequence length="535" mass="57319">MTLVHDLDLNPHTPVMVGVGQVSDRIDRPNYRQLSPVELAAEASRAAIADGGVDPRSITAQIDTVAGIRQFENSTPIALAPLGRSDNYPRSVADRIGADPRRAILEISGGQAPQQLVTEMACTIAREDSRVTLIFGAEAISTVRHLAQAEQRPDFTEHRGGQLEDRGYGLEGLVSESETNHGLIGAPPRYALFENARRARLERTRTDYALSMGQLFEPFTSVAARNVHAAAPTERTAAELATVTERNRMIADPYPRFMVSRDQVNQGAALLMMSVGTARSLGIPESKWVFLHGHADLREKDLLARPDLSTSPAAIAATTLALDIAGIGAAQLSSIDLYSCFPIAVFNICDGLGLSPTDPRHLTASGGLPFFGGAGNNYSMHAIAETVTRLRSAPGSFGLVGANGGYLSKYSVGVYSTKPVEWRHGHSTEIQTELDAALSISAAHTADGWAVVESYTTKYGRTDQTGIVVGRLEDGRRFLANSIDGDVATRDMLSSEQPIGQRVFARSTGRSNLVSTRAEAMNTFAAPSSSSSFRG</sequence>
<dbReference type="InterPro" id="IPR016039">
    <property type="entry name" value="Thiolase-like"/>
</dbReference>
<comment type="similarity">
    <text evidence="1">Belongs to the thiolase-like superfamily. Thiolase family.</text>
</comment>
<dbReference type="PANTHER" id="PTHR18919">
    <property type="entry name" value="ACETYL-COA C-ACYLTRANSFERASE"/>
    <property type="match status" value="1"/>
</dbReference>
<dbReference type="InterPro" id="IPR040771">
    <property type="entry name" value="TLP1_add_C"/>
</dbReference>
<dbReference type="EMBL" id="JBIAQY010000036">
    <property type="protein sequence ID" value="MFF3575046.1"/>
    <property type="molecule type" value="Genomic_DNA"/>
</dbReference>
<gene>
    <name evidence="5" type="ORF">ACFYXQ_45650</name>
</gene>
<accession>A0ABW6SIS3</accession>
<evidence type="ECO:0000256" key="2">
    <source>
        <dbReference type="ARBA" id="ARBA00022679"/>
    </source>
</evidence>
<dbReference type="Gene3D" id="3.40.47.10">
    <property type="match status" value="1"/>
</dbReference>
<organism evidence="5 6">
    <name type="scientific">Nocardia jiangxiensis</name>
    <dbReference type="NCBI Taxonomy" id="282685"/>
    <lineage>
        <taxon>Bacteria</taxon>
        <taxon>Bacillati</taxon>
        <taxon>Actinomycetota</taxon>
        <taxon>Actinomycetes</taxon>
        <taxon>Mycobacteriales</taxon>
        <taxon>Nocardiaceae</taxon>
        <taxon>Nocardia</taxon>
    </lineage>
</organism>
<dbReference type="NCBIfam" id="NF006105">
    <property type="entry name" value="PRK08257.1-4"/>
    <property type="match status" value="1"/>
</dbReference>
<evidence type="ECO:0000259" key="4">
    <source>
        <dbReference type="Pfam" id="PF18313"/>
    </source>
</evidence>
<dbReference type="Pfam" id="PF18313">
    <property type="entry name" value="TLP1_add_C"/>
    <property type="match status" value="1"/>
</dbReference>
<proteinExistence type="inferred from homology"/>
<name>A0ABW6SIS3_9NOCA</name>
<evidence type="ECO:0000313" key="5">
    <source>
        <dbReference type="EMBL" id="MFF3575046.1"/>
    </source>
</evidence>
<dbReference type="RefSeq" id="WP_387407061.1">
    <property type="nucleotide sequence ID" value="NZ_JBIAQY010000036.1"/>
</dbReference>
<dbReference type="PANTHER" id="PTHR18919:SF139">
    <property type="entry name" value="THIOLASE-LIKE PROTEIN TYPE 1 ADDITIONAL C-TERMINAL DOMAIN-CONTAINING PROTEIN"/>
    <property type="match status" value="1"/>
</dbReference>
<keyword evidence="3" id="KW-0012">Acyltransferase</keyword>
<dbReference type="Proteomes" id="UP001601992">
    <property type="component" value="Unassembled WGS sequence"/>
</dbReference>
<protein>
    <submittedName>
        <fullName evidence="5">Acetyl-CoA acetyltransferase</fullName>
    </submittedName>
</protein>
<evidence type="ECO:0000256" key="3">
    <source>
        <dbReference type="ARBA" id="ARBA00023315"/>
    </source>
</evidence>